<dbReference type="EMBL" id="ABSU01000022">
    <property type="protein sequence ID" value="EFE31371.1"/>
    <property type="molecule type" value="Genomic_DNA"/>
</dbReference>
<reference evidence="3" key="1">
    <citation type="journal article" date="2011" name="Genome Biol.">
        <title>Comparative and functional genomics provide insights into the pathogenicity of dermatophytic fungi.</title>
        <authorList>
            <person name="Burmester A."/>
            <person name="Shelest E."/>
            <person name="Gloeckner G."/>
            <person name="Heddergott C."/>
            <person name="Schindler S."/>
            <person name="Staib P."/>
            <person name="Heidel A."/>
            <person name="Felder M."/>
            <person name="Petzold A."/>
            <person name="Szafranski K."/>
            <person name="Feuermann M."/>
            <person name="Pedruzzi I."/>
            <person name="Priebe S."/>
            <person name="Groth M."/>
            <person name="Winkler R."/>
            <person name="Li W."/>
            <person name="Kniemeyer O."/>
            <person name="Schroeckh V."/>
            <person name="Hertweck C."/>
            <person name="Hube B."/>
            <person name="White T.C."/>
            <person name="Platzer M."/>
            <person name="Guthke R."/>
            <person name="Heitman J."/>
            <person name="Woestemeyer J."/>
            <person name="Zipfel P.F."/>
            <person name="Monod M."/>
            <person name="Brakhage A.A."/>
        </authorList>
    </citation>
    <scope>NUCLEOTIDE SEQUENCE [LARGE SCALE GENOMIC DNA]</scope>
    <source>
        <strain evidence="3">ATCC MYA-4681 / CBS 112371</strain>
    </source>
</reference>
<dbReference type="AlphaFoldDB" id="D4AZZ6"/>
<gene>
    <name evidence="2" type="ORF">ARB_01767</name>
</gene>
<dbReference type="RefSeq" id="XP_003012011.1">
    <property type="nucleotide sequence ID" value="XM_003011965.1"/>
</dbReference>
<evidence type="ECO:0000256" key="1">
    <source>
        <dbReference type="SAM" id="MobiDB-lite"/>
    </source>
</evidence>
<dbReference type="KEGG" id="abe:ARB_01767"/>
<feature type="region of interest" description="Disordered" evidence="1">
    <location>
        <begin position="25"/>
        <end position="54"/>
    </location>
</feature>
<feature type="compositionally biased region" description="Basic residues" evidence="1">
    <location>
        <begin position="33"/>
        <end position="48"/>
    </location>
</feature>
<feature type="compositionally biased region" description="Basic and acidic residues" evidence="1">
    <location>
        <begin position="100"/>
        <end position="118"/>
    </location>
</feature>
<keyword evidence="3" id="KW-1185">Reference proteome</keyword>
<evidence type="ECO:0000313" key="2">
    <source>
        <dbReference type="EMBL" id="EFE31371.1"/>
    </source>
</evidence>
<feature type="compositionally biased region" description="Basic and acidic residues" evidence="1">
    <location>
        <begin position="70"/>
        <end position="80"/>
    </location>
</feature>
<organism evidence="2 3">
    <name type="scientific">Arthroderma benhamiae (strain ATCC MYA-4681 / CBS 112371)</name>
    <name type="common">Trichophyton mentagrophytes</name>
    <dbReference type="NCBI Taxonomy" id="663331"/>
    <lineage>
        <taxon>Eukaryota</taxon>
        <taxon>Fungi</taxon>
        <taxon>Dikarya</taxon>
        <taxon>Ascomycota</taxon>
        <taxon>Pezizomycotina</taxon>
        <taxon>Eurotiomycetes</taxon>
        <taxon>Eurotiomycetidae</taxon>
        <taxon>Onygenales</taxon>
        <taxon>Arthrodermataceae</taxon>
        <taxon>Trichophyton</taxon>
    </lineage>
</organism>
<name>D4AZZ6_ARTBC</name>
<feature type="compositionally biased region" description="Basic and acidic residues" evidence="1">
    <location>
        <begin position="138"/>
        <end position="160"/>
    </location>
</feature>
<comment type="caution">
    <text evidence="2">The sequence shown here is derived from an EMBL/GenBank/DDBJ whole genome shotgun (WGS) entry which is preliminary data.</text>
</comment>
<sequence length="337" mass="37295">MDPDNVQALAFRDAYHVNSTLLRQRDTIEGRAKREKKKRKKQQGRKSKSVGDLSLSQEEIPRIYYYFAPDKQDEGGKKVMDGPAGWTIPTPPEIRIAEGNQREREREEEKKKNDRTDRGPAYLPVLRGSQHLQQPAETARKEPERARQREQRERERERDPSLATLATAPEQPGRTGTAKEEPEDEPGAASGRGPWSSLNNNIISKLCLSLSLGLGRRRWRYRRRAGRVPNHAIVPFNLLAVVYLCLCRSLSLSVSLSALGAGGRGRNEGGVPMQGVGRPATFFAGQSRGCDNTIERIIIYVVSASAPPPLLAGWLAGGCGGGGDVKREREREIAGGV</sequence>
<protein>
    <submittedName>
        <fullName evidence="2">Uncharacterized protein</fullName>
    </submittedName>
</protein>
<dbReference type="GeneID" id="9519336"/>
<dbReference type="Proteomes" id="UP000008866">
    <property type="component" value="Unassembled WGS sequence"/>
</dbReference>
<feature type="region of interest" description="Disordered" evidence="1">
    <location>
        <begin position="68"/>
        <end position="195"/>
    </location>
</feature>
<evidence type="ECO:0000313" key="3">
    <source>
        <dbReference type="Proteomes" id="UP000008866"/>
    </source>
</evidence>
<proteinExistence type="predicted"/>
<accession>D4AZZ6</accession>
<dbReference type="HOGENOM" id="CLU_823798_0_0_1"/>